<protein>
    <recommendedName>
        <fullName evidence="2">Rhodanese domain-containing protein</fullName>
    </recommendedName>
</protein>
<accession>A0A8J5LCW0</accession>
<comment type="caution">
    <text evidence="3">The sequence shown here is derived from an EMBL/GenBank/DDBJ whole genome shotgun (WGS) entry which is preliminary data.</text>
</comment>
<feature type="region of interest" description="Disordered" evidence="1">
    <location>
        <begin position="438"/>
        <end position="461"/>
    </location>
</feature>
<reference evidence="3 4" key="1">
    <citation type="submission" date="2020-08" db="EMBL/GenBank/DDBJ databases">
        <title>Plant Genome Project.</title>
        <authorList>
            <person name="Zhang R.-G."/>
        </authorList>
    </citation>
    <scope>NUCLEOTIDE SEQUENCE [LARGE SCALE GENOMIC DNA]</scope>
    <source>
        <tissue evidence="3">Rhizome</tissue>
    </source>
</reference>
<dbReference type="EMBL" id="JACMSC010000007">
    <property type="protein sequence ID" value="KAG6513316.1"/>
    <property type="molecule type" value="Genomic_DNA"/>
</dbReference>
<dbReference type="PANTHER" id="PTHR34209">
    <property type="entry name" value="RHODANESE/CELL CYCLE CONTROL PHOSPHATASE SUPERFAMILY PROTEIN"/>
    <property type="match status" value="1"/>
</dbReference>
<dbReference type="InterPro" id="IPR036873">
    <property type="entry name" value="Rhodanese-like_dom_sf"/>
</dbReference>
<keyword evidence="4" id="KW-1185">Reference proteome</keyword>
<dbReference type="Proteomes" id="UP000734854">
    <property type="component" value="Unassembled WGS sequence"/>
</dbReference>
<dbReference type="InterPro" id="IPR001763">
    <property type="entry name" value="Rhodanese-like_dom"/>
</dbReference>
<organism evidence="3 4">
    <name type="scientific">Zingiber officinale</name>
    <name type="common">Ginger</name>
    <name type="synonym">Amomum zingiber</name>
    <dbReference type="NCBI Taxonomy" id="94328"/>
    <lineage>
        <taxon>Eukaryota</taxon>
        <taxon>Viridiplantae</taxon>
        <taxon>Streptophyta</taxon>
        <taxon>Embryophyta</taxon>
        <taxon>Tracheophyta</taxon>
        <taxon>Spermatophyta</taxon>
        <taxon>Magnoliopsida</taxon>
        <taxon>Liliopsida</taxon>
        <taxon>Zingiberales</taxon>
        <taxon>Zingiberaceae</taxon>
        <taxon>Zingiber</taxon>
    </lineage>
</organism>
<dbReference type="GO" id="GO:0009704">
    <property type="term" value="P:de-etiolation"/>
    <property type="evidence" value="ECO:0007669"/>
    <property type="project" value="InterPro"/>
</dbReference>
<proteinExistence type="predicted"/>
<dbReference type="GO" id="GO:0090333">
    <property type="term" value="P:regulation of stomatal closure"/>
    <property type="evidence" value="ECO:0007669"/>
    <property type="project" value="InterPro"/>
</dbReference>
<sequence length="461" mass="48722">MTYGSLPSSSDLVSMAESLRRRRPRPIAVTDAPRLLFTGGNKAFLEAGIRSNCYLASEEEAEKMAMVVFRAAASATTIATAGPRAPIPKPQEQPMKIDHRRHSHPRQRTPAALSFVAVLSATATGEAKAFSEDIISSLAKAEDAVDAASTVWGFSLDVFKTLIDTLKPGVDAALPILQSASNEALRAASPVVSDASEQAKEALLSAGVDPSPVFSAAQTIAGAAQQTIKIIEVAKPIASATAKTITSSDPSTLVVTTGALFVGYLLLPPIWSALRGYQGSLSAPQTLDLISAQDYVLIDIRSEKDKNRAGVPSLPSSAKNKIISVPLEELPSKIKGQVRSPKKVQADLVAMKISYLKRLNKGSNIVILDSYCDMAKTVARTLTELGFKNSWVVEDGFSGGRGWVQSRLGSDSYNVSLVEVLSPSRVIPATAIRFGTATSAGPAPAAPQSTRKLLPGRSVDN</sequence>
<dbReference type="GO" id="GO:0071277">
    <property type="term" value="P:cellular response to calcium ion"/>
    <property type="evidence" value="ECO:0007669"/>
    <property type="project" value="InterPro"/>
</dbReference>
<evidence type="ECO:0000259" key="2">
    <source>
        <dbReference type="PROSITE" id="PS50206"/>
    </source>
</evidence>
<evidence type="ECO:0000313" key="4">
    <source>
        <dbReference type="Proteomes" id="UP000734854"/>
    </source>
</evidence>
<dbReference type="InterPro" id="IPR044690">
    <property type="entry name" value="CAS_plant"/>
</dbReference>
<dbReference type="SUPFAM" id="SSF52821">
    <property type="entry name" value="Rhodanese/Cell cycle control phosphatase"/>
    <property type="match status" value="1"/>
</dbReference>
<dbReference type="PROSITE" id="PS50206">
    <property type="entry name" value="RHODANESE_3"/>
    <property type="match status" value="1"/>
</dbReference>
<feature type="domain" description="Rhodanese" evidence="2">
    <location>
        <begin position="291"/>
        <end position="412"/>
    </location>
</feature>
<gene>
    <name evidence="3" type="ORF">ZIOFF_023640</name>
</gene>
<dbReference type="AlphaFoldDB" id="A0A8J5LCW0"/>
<feature type="compositionally biased region" description="Low complexity" evidence="1">
    <location>
        <begin position="438"/>
        <end position="450"/>
    </location>
</feature>
<evidence type="ECO:0000313" key="3">
    <source>
        <dbReference type="EMBL" id="KAG6513316.1"/>
    </source>
</evidence>
<dbReference type="CDD" id="cd00158">
    <property type="entry name" value="RHOD"/>
    <property type="match status" value="1"/>
</dbReference>
<dbReference type="Gene3D" id="3.40.250.10">
    <property type="entry name" value="Rhodanese-like domain"/>
    <property type="match status" value="1"/>
</dbReference>
<name>A0A8J5LCW0_ZINOF</name>
<dbReference type="PANTHER" id="PTHR34209:SF1">
    <property type="entry name" value="CALCIUM SENSING RECEPTOR, CHLOROPLASTIC"/>
    <property type="match status" value="1"/>
</dbReference>
<evidence type="ECO:0000256" key="1">
    <source>
        <dbReference type="SAM" id="MobiDB-lite"/>
    </source>
</evidence>